<feature type="transmembrane region" description="Helical" evidence="10">
    <location>
        <begin position="163"/>
        <end position="182"/>
    </location>
</feature>
<keyword evidence="12" id="KW-1185">Reference proteome</keyword>
<organism evidence="11 12">
    <name type="scientific">Suttonella indologenes</name>
    <dbReference type="NCBI Taxonomy" id="13276"/>
    <lineage>
        <taxon>Bacteria</taxon>
        <taxon>Pseudomonadati</taxon>
        <taxon>Pseudomonadota</taxon>
        <taxon>Gammaproteobacteria</taxon>
        <taxon>Cardiobacteriales</taxon>
        <taxon>Cardiobacteriaceae</taxon>
        <taxon>Suttonella</taxon>
    </lineage>
</organism>
<dbReference type="NCBIfam" id="TIGR00797">
    <property type="entry name" value="matE"/>
    <property type="match status" value="1"/>
</dbReference>
<dbReference type="Proteomes" id="UP000254575">
    <property type="component" value="Unassembled WGS sequence"/>
</dbReference>
<feature type="transmembrane region" description="Helical" evidence="10">
    <location>
        <begin position="314"/>
        <end position="333"/>
    </location>
</feature>
<dbReference type="GO" id="GO:0042910">
    <property type="term" value="F:xenobiotic transmembrane transporter activity"/>
    <property type="evidence" value="ECO:0007669"/>
    <property type="project" value="InterPro"/>
</dbReference>
<proteinExistence type="predicted"/>
<keyword evidence="3" id="KW-0050">Antiport</keyword>
<feature type="transmembrane region" description="Helical" evidence="10">
    <location>
        <begin position="411"/>
        <end position="430"/>
    </location>
</feature>
<dbReference type="AlphaFoldDB" id="A0A380MYZ7"/>
<dbReference type="GO" id="GO:0005886">
    <property type="term" value="C:plasma membrane"/>
    <property type="evidence" value="ECO:0007669"/>
    <property type="project" value="UniProtKB-SubCell"/>
</dbReference>
<evidence type="ECO:0000256" key="5">
    <source>
        <dbReference type="ARBA" id="ARBA00022692"/>
    </source>
</evidence>
<dbReference type="PIRSF" id="PIRSF006603">
    <property type="entry name" value="DinF"/>
    <property type="match status" value="1"/>
</dbReference>
<evidence type="ECO:0000256" key="7">
    <source>
        <dbReference type="ARBA" id="ARBA00023065"/>
    </source>
</evidence>
<evidence type="ECO:0000256" key="1">
    <source>
        <dbReference type="ARBA" id="ARBA00004429"/>
    </source>
</evidence>
<comment type="subcellular location">
    <subcellularLocation>
        <location evidence="1">Cell inner membrane</location>
        <topology evidence="1">Multi-pass membrane protein</topology>
    </subcellularLocation>
</comment>
<dbReference type="InterPro" id="IPR002528">
    <property type="entry name" value="MATE_fam"/>
</dbReference>
<feature type="transmembrane region" description="Helical" evidence="10">
    <location>
        <begin position="345"/>
        <end position="363"/>
    </location>
</feature>
<keyword evidence="6 10" id="KW-1133">Transmembrane helix</keyword>
<evidence type="ECO:0000313" key="12">
    <source>
        <dbReference type="Proteomes" id="UP000254575"/>
    </source>
</evidence>
<dbReference type="EMBL" id="UHIA01000004">
    <property type="protein sequence ID" value="SUO96677.1"/>
    <property type="molecule type" value="Genomic_DNA"/>
</dbReference>
<feature type="transmembrane region" description="Helical" evidence="10">
    <location>
        <begin position="276"/>
        <end position="294"/>
    </location>
</feature>
<accession>A0A380MYZ7</accession>
<evidence type="ECO:0000256" key="10">
    <source>
        <dbReference type="SAM" id="Phobius"/>
    </source>
</evidence>
<feature type="transmembrane region" description="Helical" evidence="10">
    <location>
        <begin position="188"/>
        <end position="210"/>
    </location>
</feature>
<dbReference type="GO" id="GO:0015297">
    <property type="term" value="F:antiporter activity"/>
    <property type="evidence" value="ECO:0007669"/>
    <property type="project" value="UniProtKB-KW"/>
</dbReference>
<evidence type="ECO:0000256" key="4">
    <source>
        <dbReference type="ARBA" id="ARBA00022475"/>
    </source>
</evidence>
<reference evidence="11 12" key="1">
    <citation type="submission" date="2018-06" db="EMBL/GenBank/DDBJ databases">
        <authorList>
            <consortium name="Pathogen Informatics"/>
            <person name="Doyle S."/>
        </authorList>
    </citation>
    <scope>NUCLEOTIDE SEQUENCE [LARGE SCALE GENOMIC DNA]</scope>
    <source>
        <strain evidence="11 12">NCTC10717</strain>
    </source>
</reference>
<evidence type="ECO:0000256" key="2">
    <source>
        <dbReference type="ARBA" id="ARBA00022448"/>
    </source>
</evidence>
<gene>
    <name evidence="11" type="primary">norM</name>
    <name evidence="11" type="ORF">NCTC10717_01108</name>
</gene>
<keyword evidence="4" id="KW-1003">Cell membrane</keyword>
<evidence type="ECO:0000256" key="8">
    <source>
        <dbReference type="ARBA" id="ARBA00023136"/>
    </source>
</evidence>
<feature type="transmembrane region" description="Helical" evidence="10">
    <location>
        <begin position="130"/>
        <end position="151"/>
    </location>
</feature>
<keyword evidence="7" id="KW-0406">Ion transport</keyword>
<evidence type="ECO:0000256" key="6">
    <source>
        <dbReference type="ARBA" id="ARBA00022989"/>
    </source>
</evidence>
<name>A0A380MYZ7_9GAMM</name>
<feature type="transmembrane region" description="Helical" evidence="10">
    <location>
        <begin position="383"/>
        <end position="405"/>
    </location>
</feature>
<sequence>MLLKSLKTELIPTLKLAIPMIGTQLLNYGQQIIDTVMAGRHSALTLSGVSLANQLFALVYLLMSGVGIGFSAYISRHHGAEDSTAVRRYFQQGLWLFWGMSLLTVLLTLLCAYLPYVLGSQADIAAQSNAYLLILALPAGIFVFAGVARYFMEGMASPRMINIVQACLLPVNALGNYVFLTYTDWGAAGMAVSTAICYLLYFILLLGILLKDKRWRHYRLFSRISRPRKDILYSLIAVGLPIGVAIMMEVGMFAFISVMASRSSAIMTGANQIAGNYLGVMFMIPLGMSAALTIRTANALGRDDWQAIRDRSIAGLLFCTIFMLSASVAMYFLRAEIAAIYTKDLQIIALAVQILLIMAFFQLADGLQVAATGILRGLGDTRIILGFAMFGYWIIGIPVGCLLFYGFDMGIIGLWIGCALGLFIFAALAIHRVFKHLQRHGVLYG</sequence>
<keyword evidence="5 10" id="KW-0812">Transmembrane</keyword>
<keyword evidence="2" id="KW-0813">Transport</keyword>
<dbReference type="Pfam" id="PF01554">
    <property type="entry name" value="MatE"/>
    <property type="match status" value="2"/>
</dbReference>
<feature type="transmembrane region" description="Helical" evidence="10">
    <location>
        <begin position="55"/>
        <end position="74"/>
    </location>
</feature>
<evidence type="ECO:0000256" key="3">
    <source>
        <dbReference type="ARBA" id="ARBA00022449"/>
    </source>
</evidence>
<feature type="transmembrane region" description="Helical" evidence="10">
    <location>
        <begin position="95"/>
        <end position="118"/>
    </location>
</feature>
<dbReference type="InterPro" id="IPR048279">
    <property type="entry name" value="MdtK-like"/>
</dbReference>
<dbReference type="PANTHER" id="PTHR43298">
    <property type="entry name" value="MULTIDRUG RESISTANCE PROTEIN NORM-RELATED"/>
    <property type="match status" value="1"/>
</dbReference>
<evidence type="ECO:0000256" key="9">
    <source>
        <dbReference type="ARBA" id="ARBA00031636"/>
    </source>
</evidence>
<feature type="transmembrane region" description="Helical" evidence="10">
    <location>
        <begin position="231"/>
        <end position="256"/>
    </location>
</feature>
<dbReference type="OrthoDB" id="9780160at2"/>
<dbReference type="RefSeq" id="WP_115218362.1">
    <property type="nucleotide sequence ID" value="NZ_UHIA01000004.1"/>
</dbReference>
<keyword evidence="8 10" id="KW-0472">Membrane</keyword>
<dbReference type="PANTHER" id="PTHR43298:SF2">
    <property type="entry name" value="FMN_FAD EXPORTER YEEO-RELATED"/>
    <property type="match status" value="1"/>
</dbReference>
<dbReference type="InterPro" id="IPR050222">
    <property type="entry name" value="MATE_MdtK"/>
</dbReference>
<dbReference type="CDD" id="cd13131">
    <property type="entry name" value="MATE_NorM_like"/>
    <property type="match status" value="1"/>
</dbReference>
<dbReference type="GO" id="GO:0006811">
    <property type="term" value="P:monoatomic ion transport"/>
    <property type="evidence" value="ECO:0007669"/>
    <property type="project" value="UniProtKB-KW"/>
</dbReference>
<protein>
    <recommendedName>
        <fullName evidence="9">Multidrug-efflux transporter</fullName>
    </recommendedName>
</protein>
<evidence type="ECO:0000313" key="11">
    <source>
        <dbReference type="EMBL" id="SUO96677.1"/>
    </source>
</evidence>